<dbReference type="GO" id="GO:0007264">
    <property type="term" value="P:small GTPase-mediated signal transduction"/>
    <property type="evidence" value="ECO:0007669"/>
    <property type="project" value="InterPro"/>
</dbReference>
<dbReference type="GO" id="GO:0005886">
    <property type="term" value="C:plasma membrane"/>
    <property type="evidence" value="ECO:0007669"/>
    <property type="project" value="TreeGrafter"/>
</dbReference>
<evidence type="ECO:0000313" key="3">
    <source>
        <dbReference type="EMBL" id="KAH7947989.1"/>
    </source>
</evidence>
<keyword evidence="4" id="KW-1185">Reference proteome</keyword>
<dbReference type="InterPro" id="IPR056372">
    <property type="entry name" value="TPR_DOCK"/>
</dbReference>
<organism evidence="3 4">
    <name type="scientific">Rhipicephalus sanguineus</name>
    <name type="common">Brown dog tick</name>
    <name type="synonym">Ixodes sanguineus</name>
    <dbReference type="NCBI Taxonomy" id="34632"/>
    <lineage>
        <taxon>Eukaryota</taxon>
        <taxon>Metazoa</taxon>
        <taxon>Ecdysozoa</taxon>
        <taxon>Arthropoda</taxon>
        <taxon>Chelicerata</taxon>
        <taxon>Arachnida</taxon>
        <taxon>Acari</taxon>
        <taxon>Parasitiformes</taxon>
        <taxon>Ixodida</taxon>
        <taxon>Ixodoidea</taxon>
        <taxon>Ixodidae</taxon>
        <taxon>Rhipicephalinae</taxon>
        <taxon>Rhipicephalus</taxon>
        <taxon>Rhipicephalus</taxon>
    </lineage>
</organism>
<dbReference type="PANTHER" id="PTHR45653:SF12">
    <property type="entry name" value="SPONGE, ISOFORM E"/>
    <property type="match status" value="1"/>
</dbReference>
<comment type="caution">
    <text evidence="3">The sequence shown here is derived from an EMBL/GenBank/DDBJ whole genome shotgun (WGS) entry which is preliminary data.</text>
</comment>
<feature type="domain" description="DOCKER" evidence="2">
    <location>
        <begin position="357"/>
        <end position="428"/>
    </location>
</feature>
<name>A0A9D4PNY8_RHISA</name>
<dbReference type="PROSITE" id="PS51651">
    <property type="entry name" value="DOCKER"/>
    <property type="match status" value="1"/>
</dbReference>
<reference evidence="3" key="2">
    <citation type="submission" date="2021-09" db="EMBL/GenBank/DDBJ databases">
        <authorList>
            <person name="Jia N."/>
            <person name="Wang J."/>
            <person name="Shi W."/>
            <person name="Du L."/>
            <person name="Sun Y."/>
            <person name="Zhan W."/>
            <person name="Jiang J."/>
            <person name="Wang Q."/>
            <person name="Zhang B."/>
            <person name="Ji P."/>
            <person name="Sakyi L.B."/>
            <person name="Cui X."/>
            <person name="Yuan T."/>
            <person name="Jiang B."/>
            <person name="Yang W."/>
            <person name="Lam T.T.-Y."/>
            <person name="Chang Q."/>
            <person name="Ding S."/>
            <person name="Wang X."/>
            <person name="Zhu J."/>
            <person name="Ruan X."/>
            <person name="Zhao L."/>
            <person name="Wei J."/>
            <person name="Que T."/>
            <person name="Du C."/>
            <person name="Cheng J."/>
            <person name="Dai P."/>
            <person name="Han X."/>
            <person name="Huang E."/>
            <person name="Gao Y."/>
            <person name="Liu J."/>
            <person name="Shao H."/>
            <person name="Ye R."/>
            <person name="Li L."/>
            <person name="Wei W."/>
            <person name="Wang X."/>
            <person name="Wang C."/>
            <person name="Huo Q."/>
            <person name="Li W."/>
            <person name="Guo W."/>
            <person name="Chen H."/>
            <person name="Chen S."/>
            <person name="Zhou L."/>
            <person name="Zhou L."/>
            <person name="Ni X."/>
            <person name="Tian J."/>
            <person name="Zhou Y."/>
            <person name="Sheng Y."/>
            <person name="Liu T."/>
            <person name="Pan Y."/>
            <person name="Xia L."/>
            <person name="Li J."/>
            <person name="Zhao F."/>
            <person name="Cao W."/>
        </authorList>
    </citation>
    <scope>NUCLEOTIDE SEQUENCE</scope>
    <source>
        <strain evidence="3">Rsan-2018</strain>
        <tissue evidence="3">Larvae</tissue>
    </source>
</reference>
<dbReference type="Gene3D" id="1.25.40.410">
    <property type="match status" value="1"/>
</dbReference>
<dbReference type="GO" id="GO:0005737">
    <property type="term" value="C:cytoplasm"/>
    <property type="evidence" value="ECO:0007669"/>
    <property type="project" value="TreeGrafter"/>
</dbReference>
<dbReference type="InterPro" id="IPR027357">
    <property type="entry name" value="DOCKER_dom"/>
</dbReference>
<gene>
    <name evidence="3" type="ORF">HPB52_017476</name>
</gene>
<evidence type="ECO:0000313" key="4">
    <source>
        <dbReference type="Proteomes" id="UP000821837"/>
    </source>
</evidence>
<dbReference type="Pfam" id="PF23554">
    <property type="entry name" value="TPR_DOCK"/>
    <property type="match status" value="1"/>
</dbReference>
<dbReference type="GO" id="GO:0031267">
    <property type="term" value="F:small GTPase binding"/>
    <property type="evidence" value="ECO:0007669"/>
    <property type="project" value="TreeGrafter"/>
</dbReference>
<evidence type="ECO:0000259" key="2">
    <source>
        <dbReference type="PROSITE" id="PS51651"/>
    </source>
</evidence>
<dbReference type="VEuPathDB" id="VectorBase:RSAN_054620"/>
<accession>A0A9D4PNY8</accession>
<proteinExistence type="inferred from homology"/>
<comment type="similarity">
    <text evidence="1">Belongs to the DOCK family.</text>
</comment>
<protein>
    <recommendedName>
        <fullName evidence="2">DOCKER domain-containing protein</fullName>
    </recommendedName>
</protein>
<dbReference type="AlphaFoldDB" id="A0A9D4PNY8"/>
<dbReference type="EMBL" id="JABSTV010001252">
    <property type="protein sequence ID" value="KAH7947989.1"/>
    <property type="molecule type" value="Genomic_DNA"/>
</dbReference>
<reference evidence="3" key="1">
    <citation type="journal article" date="2020" name="Cell">
        <title>Large-Scale Comparative Analyses of Tick Genomes Elucidate Their Genetic Diversity and Vector Capacities.</title>
        <authorList>
            <consortium name="Tick Genome and Microbiome Consortium (TIGMIC)"/>
            <person name="Jia N."/>
            <person name="Wang J."/>
            <person name="Shi W."/>
            <person name="Du L."/>
            <person name="Sun Y."/>
            <person name="Zhan W."/>
            <person name="Jiang J.F."/>
            <person name="Wang Q."/>
            <person name="Zhang B."/>
            <person name="Ji P."/>
            <person name="Bell-Sakyi L."/>
            <person name="Cui X.M."/>
            <person name="Yuan T.T."/>
            <person name="Jiang B.G."/>
            <person name="Yang W.F."/>
            <person name="Lam T.T."/>
            <person name="Chang Q.C."/>
            <person name="Ding S.J."/>
            <person name="Wang X.J."/>
            <person name="Zhu J.G."/>
            <person name="Ruan X.D."/>
            <person name="Zhao L."/>
            <person name="Wei J.T."/>
            <person name="Ye R.Z."/>
            <person name="Que T.C."/>
            <person name="Du C.H."/>
            <person name="Zhou Y.H."/>
            <person name="Cheng J.X."/>
            <person name="Dai P.F."/>
            <person name="Guo W.B."/>
            <person name="Han X.H."/>
            <person name="Huang E.J."/>
            <person name="Li L.F."/>
            <person name="Wei W."/>
            <person name="Gao Y.C."/>
            <person name="Liu J.Z."/>
            <person name="Shao H.Z."/>
            <person name="Wang X."/>
            <person name="Wang C.C."/>
            <person name="Yang T.C."/>
            <person name="Huo Q.B."/>
            <person name="Li W."/>
            <person name="Chen H.Y."/>
            <person name="Chen S.E."/>
            <person name="Zhou L.G."/>
            <person name="Ni X.B."/>
            <person name="Tian J.H."/>
            <person name="Sheng Y."/>
            <person name="Liu T."/>
            <person name="Pan Y.S."/>
            <person name="Xia L.Y."/>
            <person name="Li J."/>
            <person name="Zhao F."/>
            <person name="Cao W.C."/>
        </authorList>
    </citation>
    <scope>NUCLEOTIDE SEQUENCE</scope>
    <source>
        <strain evidence="3">Rsan-2018</strain>
    </source>
</reference>
<sequence length="428" mass="47629">MYGINARAVCASCKLTDEWRLRLVCACGAAVGSQLSQGRPEEAALCAKVLGQLVTAADVGAAPALLALVPPLLESLQALEDGDPLLGPLSASLLGVVRALGESHYAQLWGGEGGREGVACALSVLRRLLLGPTFPADWAVMRALANHVALGALQELAQLLASRFLRPLDVPLWLQYLRLASDFLAQPSLQLEHLSPTQRARLTERYGDMRLLAGFQVLALWGRLWEEEGGRCELVSSLVGPLVRMTLVREAELRRAMLPLFYDLMDKDLPKVESELMEQLDELVTAGSGDEQYQQLFTSIRMILLSALSLRKARRALRCILSLHYSIINTLCRSVMEGAENRDKRMSCTVNLLRFYREEVGRQEMFVRYVHKLCELHVPAEHFAEAAIALRLHADLLPWEEGEQGRLKEQLYLNMLHYFDRGKASFSA</sequence>
<evidence type="ECO:0000256" key="1">
    <source>
        <dbReference type="PROSITE-ProRule" id="PRU00984"/>
    </source>
</evidence>
<dbReference type="InterPro" id="IPR043161">
    <property type="entry name" value="DOCK_C_lobe_A"/>
</dbReference>
<dbReference type="GO" id="GO:0005085">
    <property type="term" value="F:guanyl-nucleotide exchange factor activity"/>
    <property type="evidence" value="ECO:0007669"/>
    <property type="project" value="InterPro"/>
</dbReference>
<dbReference type="InterPro" id="IPR026791">
    <property type="entry name" value="DOCK"/>
</dbReference>
<dbReference type="Proteomes" id="UP000821837">
    <property type="component" value="Chromosome 6"/>
</dbReference>
<dbReference type="PANTHER" id="PTHR45653">
    <property type="entry name" value="DEDICATOR OF CYTOKINESIS"/>
    <property type="match status" value="1"/>
</dbReference>